<gene>
    <name evidence="7" type="ORF">METBISCDRAFT_18557</name>
</gene>
<dbReference type="PROSITE" id="PS51294">
    <property type="entry name" value="HTH_MYB"/>
    <property type="match status" value="2"/>
</dbReference>
<keyword evidence="8" id="KW-1185">Reference proteome</keyword>
<dbReference type="GO" id="GO:0005634">
    <property type="term" value="C:nucleus"/>
    <property type="evidence" value="ECO:0007669"/>
    <property type="project" value="UniProtKB-SubCell"/>
</dbReference>
<evidence type="ECO:0000256" key="2">
    <source>
        <dbReference type="ARBA" id="ARBA00022737"/>
    </source>
</evidence>
<dbReference type="GO" id="GO:0003700">
    <property type="term" value="F:DNA-binding transcription factor activity"/>
    <property type="evidence" value="ECO:0007669"/>
    <property type="project" value="TreeGrafter"/>
</dbReference>
<protein>
    <recommendedName>
        <fullName evidence="9">DNA-binding protein REB1</fullName>
    </recommendedName>
</protein>
<dbReference type="InterPro" id="IPR009057">
    <property type="entry name" value="Homeodomain-like_sf"/>
</dbReference>
<keyword evidence="3" id="KW-0238">DNA-binding</keyword>
<evidence type="ECO:0000313" key="7">
    <source>
        <dbReference type="EMBL" id="RKP29487.1"/>
    </source>
</evidence>
<dbReference type="InterPro" id="IPR017930">
    <property type="entry name" value="Myb_dom"/>
</dbReference>
<evidence type="ECO:0000259" key="6">
    <source>
        <dbReference type="PROSITE" id="PS51294"/>
    </source>
</evidence>
<dbReference type="InterPro" id="IPR001005">
    <property type="entry name" value="SANT/Myb"/>
</dbReference>
<dbReference type="SUPFAM" id="SSF46689">
    <property type="entry name" value="Homeodomain-like"/>
    <property type="match status" value="2"/>
</dbReference>
<evidence type="ECO:0000256" key="3">
    <source>
        <dbReference type="ARBA" id="ARBA00023125"/>
    </source>
</evidence>
<dbReference type="AlphaFoldDB" id="A0A4P9Z9Q5"/>
<dbReference type="CDD" id="cd00167">
    <property type="entry name" value="SANT"/>
    <property type="match status" value="2"/>
</dbReference>
<reference evidence="8" key="1">
    <citation type="journal article" date="2018" name="Nat. Microbiol.">
        <title>Leveraging single-cell genomics to expand the fungal tree of life.</title>
        <authorList>
            <person name="Ahrendt S.R."/>
            <person name="Quandt C.A."/>
            <person name="Ciobanu D."/>
            <person name="Clum A."/>
            <person name="Salamov A."/>
            <person name="Andreopoulos B."/>
            <person name="Cheng J.F."/>
            <person name="Woyke T."/>
            <person name="Pelin A."/>
            <person name="Henrissat B."/>
            <person name="Reynolds N.K."/>
            <person name="Benny G.L."/>
            <person name="Smith M.E."/>
            <person name="James T.Y."/>
            <person name="Grigoriev I.V."/>
        </authorList>
    </citation>
    <scope>NUCLEOTIDE SEQUENCE [LARGE SCALE GENOMIC DNA]</scope>
    <source>
        <strain evidence="8">Baker2002</strain>
    </source>
</reference>
<sequence length="567" mass="64338">MQNQEVGGAKALLLLGAKESRHDESAFDSAPADPADSIQLLVPADDEMFDKTTQQLNDAVEAAVMRYVGGTLATEEPDGNPTSLAKRERLQDDLINEYHWDRFLESDHVAEFDRTPRKRARKTYLGSNDIDPELADLDATTDHDLLVHAAIIGAGDLAKELLVGADPGGGAGALSDLGYVHGPHLLNGSHSVNSTPAAALDHHALKPRHTLKPKRPLKALPEGLAHESAAQLKYKAQTIEELVKEAAHESYVWFSAQKNVGARGPRMFSLEEVAIVDSFIVAYCRLNNLTRTQICKRVWTMDKPKDNFWEYLTKVLPYRSRASVYKHVRRQYHVFAVRAKWTEEEDKQLHKLAELTTTCWKQIGEAMNRMPEDCRDRWRNYLKCGENRVMNKWSEEEENMLRRIIIEFLSATDRNSPGPINWTLVSEKMNGVRSRIQCRYKWNKLVRRELMERVKMMGSSTKIWLLNRLLDLNAPDESAVNWEYLSQSHHSENKDKGKPTWSGVDFQVAFEKLRSSVRDYKSLLFQTVISKLLGIQEPASVANAAVAAVSFGVNGHDARHQEYSLWR</sequence>
<feature type="domain" description="HTH myb-type" evidence="6">
    <location>
        <begin position="333"/>
        <end position="386"/>
    </location>
</feature>
<dbReference type="Gene3D" id="1.10.10.60">
    <property type="entry name" value="Homeodomain-like"/>
    <property type="match status" value="2"/>
</dbReference>
<accession>A0A4P9Z9Q5</accession>
<dbReference type="SMART" id="SM00717">
    <property type="entry name" value="SANT"/>
    <property type="match status" value="2"/>
</dbReference>
<keyword evidence="4" id="KW-0539">Nucleus</keyword>
<feature type="domain" description="HTH myb-type" evidence="6">
    <location>
        <begin position="392"/>
        <end position="450"/>
    </location>
</feature>
<dbReference type="PROSITE" id="PS50090">
    <property type="entry name" value="MYB_LIKE"/>
    <property type="match status" value="2"/>
</dbReference>
<dbReference type="Proteomes" id="UP000268321">
    <property type="component" value="Unassembled WGS sequence"/>
</dbReference>
<evidence type="ECO:0008006" key="9">
    <source>
        <dbReference type="Google" id="ProtNLM"/>
    </source>
</evidence>
<proteinExistence type="predicted"/>
<dbReference type="OrthoDB" id="39591at2759"/>
<evidence type="ECO:0000256" key="1">
    <source>
        <dbReference type="ARBA" id="ARBA00004123"/>
    </source>
</evidence>
<dbReference type="EMBL" id="ML004485">
    <property type="protein sequence ID" value="RKP29487.1"/>
    <property type="molecule type" value="Genomic_DNA"/>
</dbReference>
<dbReference type="GO" id="GO:0000976">
    <property type="term" value="F:transcription cis-regulatory region binding"/>
    <property type="evidence" value="ECO:0007669"/>
    <property type="project" value="TreeGrafter"/>
</dbReference>
<feature type="domain" description="Myb-like" evidence="5">
    <location>
        <begin position="338"/>
        <end position="382"/>
    </location>
</feature>
<comment type="subcellular location">
    <subcellularLocation>
        <location evidence="1">Nucleus</location>
    </subcellularLocation>
</comment>
<feature type="domain" description="Myb-like" evidence="5">
    <location>
        <begin position="385"/>
        <end position="446"/>
    </location>
</feature>
<organism evidence="7 8">
    <name type="scientific">Metschnikowia bicuspidata</name>
    <dbReference type="NCBI Taxonomy" id="27322"/>
    <lineage>
        <taxon>Eukaryota</taxon>
        <taxon>Fungi</taxon>
        <taxon>Dikarya</taxon>
        <taxon>Ascomycota</taxon>
        <taxon>Saccharomycotina</taxon>
        <taxon>Pichiomycetes</taxon>
        <taxon>Metschnikowiaceae</taxon>
        <taxon>Metschnikowia</taxon>
    </lineage>
</organism>
<evidence type="ECO:0000259" key="5">
    <source>
        <dbReference type="PROSITE" id="PS50090"/>
    </source>
</evidence>
<dbReference type="InterPro" id="IPR051651">
    <property type="entry name" value="DMTF1_DNA-bind_reg"/>
</dbReference>
<dbReference type="PANTHER" id="PTHR46380">
    <property type="entry name" value="CYCLIN-D-BINDING MYB-LIKE TRANSCRIPTION FACTOR 1"/>
    <property type="match status" value="1"/>
</dbReference>
<dbReference type="Pfam" id="PF13921">
    <property type="entry name" value="Myb_DNA-bind_6"/>
    <property type="match status" value="1"/>
</dbReference>
<dbReference type="PANTHER" id="PTHR46380:SF2">
    <property type="entry name" value="CYCLIN-D-BINDING MYB-LIKE TRANSCRIPTION FACTOR 1"/>
    <property type="match status" value="1"/>
</dbReference>
<dbReference type="Pfam" id="PF21559">
    <property type="entry name" value="Reb1_MybAD"/>
    <property type="match status" value="1"/>
</dbReference>
<name>A0A4P9Z9Q5_9ASCO</name>
<evidence type="ECO:0000313" key="8">
    <source>
        <dbReference type="Proteomes" id="UP000268321"/>
    </source>
</evidence>
<keyword evidence="2" id="KW-0677">Repeat</keyword>
<dbReference type="InterPro" id="IPR049260">
    <property type="entry name" value="REB1_MybAD"/>
</dbReference>
<evidence type="ECO:0000256" key="4">
    <source>
        <dbReference type="ARBA" id="ARBA00023242"/>
    </source>
</evidence>